<dbReference type="EMBL" id="JAQQWL010000011">
    <property type="protein sequence ID" value="KAK8048132.1"/>
    <property type="molecule type" value="Genomic_DNA"/>
</dbReference>
<keyword evidence="14" id="KW-1185">Reference proteome</keyword>
<evidence type="ECO:0000256" key="8">
    <source>
        <dbReference type="ARBA" id="ARBA00022842"/>
    </source>
</evidence>
<organism evidence="13 14">
    <name type="scientific">Apiospora phragmitis</name>
    <dbReference type="NCBI Taxonomy" id="2905665"/>
    <lineage>
        <taxon>Eukaryota</taxon>
        <taxon>Fungi</taxon>
        <taxon>Dikarya</taxon>
        <taxon>Ascomycota</taxon>
        <taxon>Pezizomycotina</taxon>
        <taxon>Sordariomycetes</taxon>
        <taxon>Xylariomycetidae</taxon>
        <taxon>Amphisphaeriales</taxon>
        <taxon>Apiosporaceae</taxon>
        <taxon>Apiospora</taxon>
    </lineage>
</organism>
<evidence type="ECO:0000256" key="2">
    <source>
        <dbReference type="ARBA" id="ARBA00001946"/>
    </source>
</evidence>
<dbReference type="CDD" id="cd09080">
    <property type="entry name" value="TDP2"/>
    <property type="match status" value="1"/>
</dbReference>
<comment type="cofactor">
    <cofactor evidence="2">
        <name>Mg(2+)</name>
        <dbReference type="ChEBI" id="CHEBI:18420"/>
    </cofactor>
</comment>
<keyword evidence="5" id="KW-0479">Metal-binding</keyword>
<evidence type="ECO:0000256" key="3">
    <source>
        <dbReference type="ARBA" id="ARBA00004322"/>
    </source>
</evidence>
<evidence type="ECO:0000256" key="1">
    <source>
        <dbReference type="ARBA" id="ARBA00001936"/>
    </source>
</evidence>
<name>A0ABR1TNI5_9PEZI</name>
<dbReference type="InterPro" id="IPR005135">
    <property type="entry name" value="Endo/exonuclease/phosphatase"/>
</dbReference>
<dbReference type="Pfam" id="PF03372">
    <property type="entry name" value="Exo_endo_phos"/>
    <property type="match status" value="1"/>
</dbReference>
<dbReference type="GeneID" id="92094334"/>
<comment type="subcellular location">
    <subcellularLocation>
        <location evidence="3">Nucleus</location>
        <location evidence="3">PML body</location>
    </subcellularLocation>
</comment>
<feature type="region of interest" description="Disordered" evidence="11">
    <location>
        <begin position="21"/>
        <end position="40"/>
    </location>
</feature>
<evidence type="ECO:0000256" key="7">
    <source>
        <dbReference type="ARBA" id="ARBA00022801"/>
    </source>
</evidence>
<accession>A0ABR1TNI5</accession>
<evidence type="ECO:0000256" key="10">
    <source>
        <dbReference type="ARBA" id="ARBA00023242"/>
    </source>
</evidence>
<feature type="region of interest" description="Disordered" evidence="11">
    <location>
        <begin position="66"/>
        <end position="99"/>
    </location>
</feature>
<evidence type="ECO:0000256" key="4">
    <source>
        <dbReference type="ARBA" id="ARBA00022722"/>
    </source>
</evidence>
<dbReference type="PANTHER" id="PTHR15822">
    <property type="entry name" value="TRAF AND TNF RECEPTOR-ASSOCIATED PROTEIN"/>
    <property type="match status" value="1"/>
</dbReference>
<gene>
    <name evidence="13" type="ORF">PG994_009862</name>
</gene>
<dbReference type="Gene3D" id="3.60.10.10">
    <property type="entry name" value="Endonuclease/exonuclease/phosphatase"/>
    <property type="match status" value="1"/>
</dbReference>
<protein>
    <submittedName>
        <fullName evidence="13">Endonuclease/exonuclease/phosphatase family protein</fullName>
    </submittedName>
</protein>
<dbReference type="Proteomes" id="UP001480595">
    <property type="component" value="Unassembled WGS sequence"/>
</dbReference>
<evidence type="ECO:0000313" key="13">
    <source>
        <dbReference type="EMBL" id="KAK8048132.1"/>
    </source>
</evidence>
<keyword evidence="6" id="KW-0227">DNA damage</keyword>
<dbReference type="GO" id="GO:0004519">
    <property type="term" value="F:endonuclease activity"/>
    <property type="evidence" value="ECO:0007669"/>
    <property type="project" value="UniProtKB-KW"/>
</dbReference>
<reference evidence="13 14" key="1">
    <citation type="submission" date="2023-01" db="EMBL/GenBank/DDBJ databases">
        <title>Analysis of 21 Apiospora genomes using comparative genomics revels a genus with tremendous synthesis potential of carbohydrate active enzymes and secondary metabolites.</title>
        <authorList>
            <person name="Sorensen T."/>
        </authorList>
    </citation>
    <scope>NUCLEOTIDE SEQUENCE [LARGE SCALE GENOMIC DNA]</scope>
    <source>
        <strain evidence="13 14">CBS 135458</strain>
    </source>
</reference>
<keyword evidence="7" id="KW-0378">Hydrolase</keyword>
<keyword evidence="13" id="KW-0255">Endonuclease</keyword>
<comment type="caution">
    <text evidence="13">The sequence shown here is derived from an EMBL/GenBank/DDBJ whole genome shotgun (WGS) entry which is preliminary data.</text>
</comment>
<keyword evidence="10" id="KW-0539">Nucleus</keyword>
<dbReference type="InterPro" id="IPR051547">
    <property type="entry name" value="TDP2-like"/>
</dbReference>
<sequence length="402" mass="45963">MSKLARHIQNTFRRLLQVAKPHNSTDRSVWNKKTAKENNTQAVGMDTETETAWDSYGSAPQPYYAFNHHSQKWDPQTGNAEQQRQHQEQQDEGDDSQQQHARISNLAVFSWNIDFMLPFAEARMDAALETLRDVTTSQPATTTAVVIFLQECVQSDLATIAAKPWVRDRFFLTDLFGGSGVKNNWRSSSYGTTTLVDRRLPLVEVFRVPYGERTRMRRDALFADVLLMGKDGNGNKGQLEKKVRLCNTHLESLDLMPPFRPAQMQLVVRYLKQNKNNEKVAAGIAAGDFNAIQDFDRRLHADNGLRDAYLEMGGLEDCDEGYTWGQQARTALRVRYGCSRMDKVYYSGGEDALRLRRFERFGAGVELPVSHKEERRQLVEEMGFERPWVTDHLGVMADFEVV</sequence>
<evidence type="ECO:0000256" key="5">
    <source>
        <dbReference type="ARBA" id="ARBA00022723"/>
    </source>
</evidence>
<dbReference type="RefSeq" id="XP_066710381.1">
    <property type="nucleotide sequence ID" value="XM_066861271.1"/>
</dbReference>
<evidence type="ECO:0000256" key="6">
    <source>
        <dbReference type="ARBA" id="ARBA00022763"/>
    </source>
</evidence>
<proteinExistence type="predicted"/>
<keyword evidence="8" id="KW-0460">Magnesium</keyword>
<evidence type="ECO:0000256" key="9">
    <source>
        <dbReference type="ARBA" id="ARBA00023204"/>
    </source>
</evidence>
<keyword evidence="9" id="KW-0234">DNA repair</keyword>
<comment type="cofactor">
    <cofactor evidence="1">
        <name>Mn(2+)</name>
        <dbReference type="ChEBI" id="CHEBI:29035"/>
    </cofactor>
</comment>
<evidence type="ECO:0000259" key="12">
    <source>
        <dbReference type="Pfam" id="PF03372"/>
    </source>
</evidence>
<evidence type="ECO:0000313" key="14">
    <source>
        <dbReference type="Proteomes" id="UP001480595"/>
    </source>
</evidence>
<dbReference type="SUPFAM" id="SSF56219">
    <property type="entry name" value="DNase I-like"/>
    <property type="match status" value="1"/>
</dbReference>
<dbReference type="PANTHER" id="PTHR15822:SF4">
    <property type="entry name" value="TYROSYL-DNA PHOSPHODIESTERASE 2"/>
    <property type="match status" value="1"/>
</dbReference>
<dbReference type="InterPro" id="IPR036691">
    <property type="entry name" value="Endo/exonu/phosph_ase_sf"/>
</dbReference>
<keyword evidence="4" id="KW-0540">Nuclease</keyword>
<evidence type="ECO:0000256" key="11">
    <source>
        <dbReference type="SAM" id="MobiDB-lite"/>
    </source>
</evidence>
<feature type="domain" description="Endonuclease/exonuclease/phosphatase" evidence="12">
    <location>
        <begin position="110"/>
        <end position="392"/>
    </location>
</feature>